<evidence type="ECO:0000313" key="13">
    <source>
        <dbReference type="Proteomes" id="UP000077266"/>
    </source>
</evidence>
<comment type="subcellular location">
    <subcellularLocation>
        <location evidence="2">Mitochondrion inner membrane</location>
        <topology evidence="2">Single-pass membrane protein</topology>
    </subcellularLocation>
</comment>
<gene>
    <name evidence="12" type="ORF">EXIGLDRAFT_607739</name>
</gene>
<feature type="compositionally biased region" description="Basic and acidic residues" evidence="11">
    <location>
        <begin position="147"/>
        <end position="160"/>
    </location>
</feature>
<evidence type="ECO:0000256" key="5">
    <source>
        <dbReference type="ARBA" id="ARBA00019222"/>
    </source>
</evidence>
<evidence type="ECO:0000256" key="6">
    <source>
        <dbReference type="ARBA" id="ARBA00022692"/>
    </source>
</evidence>
<dbReference type="GO" id="GO:0005743">
    <property type="term" value="C:mitochondrial inner membrane"/>
    <property type="evidence" value="ECO:0007669"/>
    <property type="project" value="UniProtKB-SubCell"/>
</dbReference>
<keyword evidence="10" id="KW-0472">Membrane</keyword>
<evidence type="ECO:0000256" key="3">
    <source>
        <dbReference type="ARBA" id="ARBA00008370"/>
    </source>
</evidence>
<feature type="region of interest" description="Disordered" evidence="11">
    <location>
        <begin position="100"/>
        <end position="160"/>
    </location>
</feature>
<keyword evidence="6" id="KW-0812">Transmembrane</keyword>
<name>A0A165LC19_EXIGL</name>
<dbReference type="PANTHER" id="PTHR17130">
    <property type="entry name" value="MITOCHONDRIAL OUTER MEMBRANE PROTEIN 25"/>
    <property type="match status" value="1"/>
</dbReference>
<feature type="compositionally biased region" description="Basic and acidic residues" evidence="11">
    <location>
        <begin position="100"/>
        <end position="114"/>
    </location>
</feature>
<keyword evidence="9" id="KW-0496">Mitochondrion</keyword>
<dbReference type="STRING" id="1314781.A0A165LC19"/>
<sequence>MPSLPNRPPRGASSFNRMIRRNPALFGVPFIALIVGGSFGLQNLTQLRYDVHDRKTNRAPRTLAPLLTRLPQVPTEDEKLLQSKQKRKFDIRDEYFRMQAKEDASDWEPKRIERPAGTPEWGVAPENPRQLPDDSFAERKPRRARRRKEDEPKPPEDAKQ</sequence>
<evidence type="ECO:0000256" key="1">
    <source>
        <dbReference type="ARBA" id="ARBA00002490"/>
    </source>
</evidence>
<protein>
    <recommendedName>
        <fullName evidence="4">Cytochrome c oxidase assembly protein COX16, mitochondrial</fullName>
    </recommendedName>
    <alternativeName>
        <fullName evidence="5">Cytochrome c oxidase assembly protein cox16, mitochondrial</fullName>
    </alternativeName>
</protein>
<dbReference type="Proteomes" id="UP000077266">
    <property type="component" value="Unassembled WGS sequence"/>
</dbReference>
<evidence type="ECO:0000256" key="11">
    <source>
        <dbReference type="SAM" id="MobiDB-lite"/>
    </source>
</evidence>
<organism evidence="12 13">
    <name type="scientific">Exidia glandulosa HHB12029</name>
    <dbReference type="NCBI Taxonomy" id="1314781"/>
    <lineage>
        <taxon>Eukaryota</taxon>
        <taxon>Fungi</taxon>
        <taxon>Dikarya</taxon>
        <taxon>Basidiomycota</taxon>
        <taxon>Agaricomycotina</taxon>
        <taxon>Agaricomycetes</taxon>
        <taxon>Auriculariales</taxon>
        <taxon>Exidiaceae</taxon>
        <taxon>Exidia</taxon>
    </lineage>
</organism>
<keyword evidence="13" id="KW-1185">Reference proteome</keyword>
<evidence type="ECO:0000256" key="2">
    <source>
        <dbReference type="ARBA" id="ARBA00004434"/>
    </source>
</evidence>
<keyword evidence="7" id="KW-0999">Mitochondrion inner membrane</keyword>
<comment type="function">
    <text evidence="1">Required for the assembly of the mitochondrial respiratory chain complex IV (CIV), also known as cytochrome c oxidase. May participate in merging the COX1 and COX2 assembly lines.</text>
</comment>
<dbReference type="PANTHER" id="PTHR17130:SF14">
    <property type="entry name" value="CYTOCHROME C OXIDASE ASSEMBLY PROTEIN COX16 HOMOLOG, MITOCHONDRIAL"/>
    <property type="match status" value="1"/>
</dbReference>
<dbReference type="GO" id="GO:0033617">
    <property type="term" value="P:mitochondrial respiratory chain complex IV assembly"/>
    <property type="evidence" value="ECO:0007669"/>
    <property type="project" value="TreeGrafter"/>
</dbReference>
<evidence type="ECO:0000256" key="9">
    <source>
        <dbReference type="ARBA" id="ARBA00023128"/>
    </source>
</evidence>
<dbReference type="OrthoDB" id="5516033at2759"/>
<accession>A0A165LC19</accession>
<evidence type="ECO:0000256" key="10">
    <source>
        <dbReference type="ARBA" id="ARBA00023136"/>
    </source>
</evidence>
<proteinExistence type="inferred from homology"/>
<evidence type="ECO:0000256" key="8">
    <source>
        <dbReference type="ARBA" id="ARBA00022989"/>
    </source>
</evidence>
<evidence type="ECO:0000313" key="12">
    <source>
        <dbReference type="EMBL" id="KZV97658.1"/>
    </source>
</evidence>
<evidence type="ECO:0000256" key="4">
    <source>
        <dbReference type="ARBA" id="ARBA00015368"/>
    </source>
</evidence>
<dbReference type="InParanoid" id="A0A165LC19"/>
<dbReference type="Pfam" id="PF14138">
    <property type="entry name" value="COX16"/>
    <property type="match status" value="1"/>
</dbReference>
<evidence type="ECO:0000256" key="7">
    <source>
        <dbReference type="ARBA" id="ARBA00022792"/>
    </source>
</evidence>
<dbReference type="InterPro" id="IPR020164">
    <property type="entry name" value="Cyt_c_Oxase_assmbl_COX16"/>
</dbReference>
<dbReference type="EMBL" id="KV425927">
    <property type="protein sequence ID" value="KZV97658.1"/>
    <property type="molecule type" value="Genomic_DNA"/>
</dbReference>
<dbReference type="AlphaFoldDB" id="A0A165LC19"/>
<reference evidence="12 13" key="1">
    <citation type="journal article" date="2016" name="Mol. Biol. Evol.">
        <title>Comparative Genomics of Early-Diverging Mushroom-Forming Fungi Provides Insights into the Origins of Lignocellulose Decay Capabilities.</title>
        <authorList>
            <person name="Nagy L.G."/>
            <person name="Riley R."/>
            <person name="Tritt A."/>
            <person name="Adam C."/>
            <person name="Daum C."/>
            <person name="Floudas D."/>
            <person name="Sun H."/>
            <person name="Yadav J.S."/>
            <person name="Pangilinan J."/>
            <person name="Larsson K.H."/>
            <person name="Matsuura K."/>
            <person name="Barry K."/>
            <person name="Labutti K."/>
            <person name="Kuo R."/>
            <person name="Ohm R.A."/>
            <person name="Bhattacharya S.S."/>
            <person name="Shirouzu T."/>
            <person name="Yoshinaga Y."/>
            <person name="Martin F.M."/>
            <person name="Grigoriev I.V."/>
            <person name="Hibbett D.S."/>
        </authorList>
    </citation>
    <scope>NUCLEOTIDE SEQUENCE [LARGE SCALE GENOMIC DNA]</scope>
    <source>
        <strain evidence="12 13">HHB12029</strain>
    </source>
</reference>
<comment type="similarity">
    <text evidence="3">Belongs to the COX16 family.</text>
</comment>
<keyword evidence="8" id="KW-1133">Transmembrane helix</keyword>